<reference evidence="3" key="1">
    <citation type="journal article" date="2017" name="Nat. Ecol. Evol.">
        <title>Genome expansion and lineage-specific genetic innovations in the forest pathogenic fungi Armillaria.</title>
        <authorList>
            <person name="Sipos G."/>
            <person name="Prasanna A.N."/>
            <person name="Walter M.C."/>
            <person name="O'Connor E."/>
            <person name="Balint B."/>
            <person name="Krizsan K."/>
            <person name="Kiss B."/>
            <person name="Hess J."/>
            <person name="Varga T."/>
            <person name="Slot J."/>
            <person name="Riley R."/>
            <person name="Boka B."/>
            <person name="Rigling D."/>
            <person name="Barry K."/>
            <person name="Lee J."/>
            <person name="Mihaltcheva S."/>
            <person name="LaButti K."/>
            <person name="Lipzen A."/>
            <person name="Waldron R."/>
            <person name="Moloney N.M."/>
            <person name="Sperisen C."/>
            <person name="Kredics L."/>
            <person name="Vagvoelgyi C."/>
            <person name="Patrignani A."/>
            <person name="Fitzpatrick D."/>
            <person name="Nagy I."/>
            <person name="Doyle S."/>
            <person name="Anderson J.B."/>
            <person name="Grigoriev I.V."/>
            <person name="Gueldener U."/>
            <person name="Muensterkoetter M."/>
            <person name="Nagy L.G."/>
        </authorList>
    </citation>
    <scope>NUCLEOTIDE SEQUENCE [LARGE SCALE GENOMIC DNA]</scope>
    <source>
        <strain evidence="3">C18/9</strain>
    </source>
</reference>
<dbReference type="AlphaFoldDB" id="A0A284RP18"/>
<proteinExistence type="predicted"/>
<evidence type="ECO:0000313" key="2">
    <source>
        <dbReference type="EMBL" id="SJL10455.1"/>
    </source>
</evidence>
<evidence type="ECO:0000313" key="3">
    <source>
        <dbReference type="Proteomes" id="UP000219338"/>
    </source>
</evidence>
<feature type="region of interest" description="Disordered" evidence="1">
    <location>
        <begin position="49"/>
        <end position="73"/>
    </location>
</feature>
<organism evidence="2 3">
    <name type="scientific">Armillaria ostoyae</name>
    <name type="common">Armillaria root rot fungus</name>
    <dbReference type="NCBI Taxonomy" id="47428"/>
    <lineage>
        <taxon>Eukaryota</taxon>
        <taxon>Fungi</taxon>
        <taxon>Dikarya</taxon>
        <taxon>Basidiomycota</taxon>
        <taxon>Agaricomycotina</taxon>
        <taxon>Agaricomycetes</taxon>
        <taxon>Agaricomycetidae</taxon>
        <taxon>Agaricales</taxon>
        <taxon>Marasmiineae</taxon>
        <taxon>Physalacriaceae</taxon>
        <taxon>Armillaria</taxon>
    </lineage>
</organism>
<gene>
    <name evidence="2" type="ORF">ARMOST_13841</name>
</gene>
<sequence>MHLNIPVFNVSSTTSTLAPESKNHYNILIDNDDMDSTFCLWDAAAAMGRSSKRDSQSLKPKQPSPLPLGPVWDNLKGLSQLPARVQEKVASATGHGAESPTNTNHDNAPRAVPSLVWDLGMGEKSDLPSLEETGRMNLLPQVPPSRHQDKDARKAINANQRTGDALTQCQVMEAAGKEAASIQAVNRGHSVTLIEVPDEEDDTAYQLWLVK</sequence>
<feature type="region of interest" description="Disordered" evidence="1">
    <location>
        <begin position="87"/>
        <end position="110"/>
    </location>
</feature>
<accession>A0A284RP18</accession>
<name>A0A284RP18_ARMOS</name>
<keyword evidence="3" id="KW-1185">Reference proteome</keyword>
<dbReference type="Proteomes" id="UP000219338">
    <property type="component" value="Unassembled WGS sequence"/>
</dbReference>
<evidence type="ECO:0000256" key="1">
    <source>
        <dbReference type="SAM" id="MobiDB-lite"/>
    </source>
</evidence>
<protein>
    <submittedName>
        <fullName evidence="2">Uncharacterized protein</fullName>
    </submittedName>
</protein>
<dbReference type="EMBL" id="FUEG01000012">
    <property type="protein sequence ID" value="SJL10455.1"/>
    <property type="molecule type" value="Genomic_DNA"/>
</dbReference>